<keyword evidence="2" id="KW-1185">Reference proteome</keyword>
<dbReference type="AlphaFoldDB" id="A0A4R4SI74"/>
<comment type="caution">
    <text evidence="1">The sequence shown here is derived from an EMBL/GenBank/DDBJ whole genome shotgun (WGS) entry which is preliminary data.</text>
</comment>
<dbReference type="OrthoDB" id="3872852at2"/>
<organism evidence="1 2">
    <name type="scientific">Streptomyces hainanensis</name>
    <dbReference type="NCBI Taxonomy" id="402648"/>
    <lineage>
        <taxon>Bacteria</taxon>
        <taxon>Bacillati</taxon>
        <taxon>Actinomycetota</taxon>
        <taxon>Actinomycetes</taxon>
        <taxon>Kitasatosporales</taxon>
        <taxon>Streptomycetaceae</taxon>
        <taxon>Streptomyces</taxon>
    </lineage>
</organism>
<accession>A0A4R4SI74</accession>
<evidence type="ECO:0000313" key="1">
    <source>
        <dbReference type="EMBL" id="TDC61732.1"/>
    </source>
</evidence>
<sequence length="115" mass="12148">MDILGRGHYVTVPPAAWCWGGWLGAPAVRWLSRPIGDCLTDAVALREALAVTLRPLTHPDGGPNVTVVTGLEGPVRPAVPVTCSYCLHGIVTDDDHAADCAWKRGRAGRRSAASP</sequence>
<reference evidence="1 2" key="1">
    <citation type="submission" date="2019-03" db="EMBL/GenBank/DDBJ databases">
        <title>Draft genome sequences of novel Actinobacteria.</title>
        <authorList>
            <person name="Sahin N."/>
            <person name="Ay H."/>
            <person name="Saygin H."/>
        </authorList>
    </citation>
    <scope>NUCLEOTIDE SEQUENCE [LARGE SCALE GENOMIC DNA]</scope>
    <source>
        <strain evidence="1 2">DSM 41900</strain>
    </source>
</reference>
<proteinExistence type="predicted"/>
<protein>
    <submittedName>
        <fullName evidence="1">Uncharacterized protein</fullName>
    </submittedName>
</protein>
<gene>
    <name evidence="1" type="ORF">E1283_35210</name>
</gene>
<dbReference type="RefSeq" id="WP_132822236.1">
    <property type="nucleotide sequence ID" value="NZ_SMKI01000724.1"/>
</dbReference>
<evidence type="ECO:0000313" key="2">
    <source>
        <dbReference type="Proteomes" id="UP000295345"/>
    </source>
</evidence>
<dbReference type="Proteomes" id="UP000295345">
    <property type="component" value="Unassembled WGS sequence"/>
</dbReference>
<dbReference type="EMBL" id="SMKI01000724">
    <property type="protein sequence ID" value="TDC61732.1"/>
    <property type="molecule type" value="Genomic_DNA"/>
</dbReference>
<name>A0A4R4SI74_9ACTN</name>